<dbReference type="SUPFAM" id="SSF52540">
    <property type="entry name" value="P-loop containing nucleoside triphosphate hydrolases"/>
    <property type="match status" value="1"/>
</dbReference>
<dbReference type="CDD" id="cd02042">
    <property type="entry name" value="ParAB_family"/>
    <property type="match status" value="1"/>
</dbReference>
<proteinExistence type="predicted"/>
<dbReference type="EMBL" id="JARMAB010000038">
    <property type="protein sequence ID" value="MED1205577.1"/>
    <property type="molecule type" value="Genomic_DNA"/>
</dbReference>
<evidence type="ECO:0000313" key="3">
    <source>
        <dbReference type="Proteomes" id="UP001341444"/>
    </source>
</evidence>
<dbReference type="Proteomes" id="UP001341444">
    <property type="component" value="Unassembled WGS sequence"/>
</dbReference>
<evidence type="ECO:0000259" key="1">
    <source>
        <dbReference type="Pfam" id="PF13614"/>
    </source>
</evidence>
<dbReference type="Pfam" id="PF13614">
    <property type="entry name" value="AAA_31"/>
    <property type="match status" value="1"/>
</dbReference>
<name>A0ABU6MQS5_9BACI</name>
<evidence type="ECO:0000313" key="2">
    <source>
        <dbReference type="EMBL" id="MED1205577.1"/>
    </source>
</evidence>
<gene>
    <name evidence="2" type="ORF">P4T90_21315</name>
</gene>
<reference evidence="2 3" key="1">
    <citation type="submission" date="2023-03" db="EMBL/GenBank/DDBJ databases">
        <title>Bacillus Genome Sequencing.</title>
        <authorList>
            <person name="Dunlap C."/>
        </authorList>
    </citation>
    <scope>NUCLEOTIDE SEQUENCE [LARGE SCALE GENOMIC DNA]</scope>
    <source>
        <strain evidence="2 3">B-23453</strain>
    </source>
</reference>
<dbReference type="InterPro" id="IPR050678">
    <property type="entry name" value="DNA_Partitioning_ATPase"/>
</dbReference>
<sequence length="263" mass="29507">MAKVITFGIQKGGVGKSTTSGIISYLLASEGFKTLVVDMDSQGNVTDLLTNMEPDEFAGQTILEAFEEENIKPYIHKVTDKLHVVPADDYLATLARLLYSNYKNRNISLALNDLLEPIKDDYDFIIIDTPPSLSEPMVNAVCSSDYVVILAESSKWAFTAIPRFMETVEYAKENVNPKVEIAGILRTMNDVRRADSKAFVELIGEEYSNLVFETIIRRKAATGRIAIDGLFENKEIKEALDQYILFYDELKTRIGVNQNVQSK</sequence>
<feature type="domain" description="AAA" evidence="1">
    <location>
        <begin position="2"/>
        <end position="181"/>
    </location>
</feature>
<dbReference type="InterPro" id="IPR027417">
    <property type="entry name" value="P-loop_NTPase"/>
</dbReference>
<keyword evidence="3" id="KW-1185">Reference proteome</keyword>
<dbReference type="PANTHER" id="PTHR13696:SF52">
    <property type="entry name" value="PARA FAMILY PROTEIN CT_582"/>
    <property type="match status" value="1"/>
</dbReference>
<comment type="caution">
    <text evidence="2">The sequence shown here is derived from an EMBL/GenBank/DDBJ whole genome shotgun (WGS) entry which is preliminary data.</text>
</comment>
<dbReference type="InterPro" id="IPR025669">
    <property type="entry name" value="AAA_dom"/>
</dbReference>
<protein>
    <submittedName>
        <fullName evidence="2">ParA family protein</fullName>
    </submittedName>
</protein>
<dbReference type="Gene3D" id="3.40.50.300">
    <property type="entry name" value="P-loop containing nucleotide triphosphate hydrolases"/>
    <property type="match status" value="1"/>
</dbReference>
<dbReference type="PANTHER" id="PTHR13696">
    <property type="entry name" value="P-LOOP CONTAINING NUCLEOSIDE TRIPHOSPHATE HYDROLASE"/>
    <property type="match status" value="1"/>
</dbReference>
<organism evidence="2 3">
    <name type="scientific">Heyndrickxia acidicola</name>
    <dbReference type="NCBI Taxonomy" id="209389"/>
    <lineage>
        <taxon>Bacteria</taxon>
        <taxon>Bacillati</taxon>
        <taxon>Bacillota</taxon>
        <taxon>Bacilli</taxon>
        <taxon>Bacillales</taxon>
        <taxon>Bacillaceae</taxon>
        <taxon>Heyndrickxia</taxon>
    </lineage>
</organism>
<accession>A0ABU6MQS5</accession>
<dbReference type="RefSeq" id="WP_066270915.1">
    <property type="nucleotide sequence ID" value="NZ_JARMAB010000038.1"/>
</dbReference>